<proteinExistence type="predicted"/>
<dbReference type="OMA" id="YCANSAV"/>
<dbReference type="EMBL" id="PVEM01000012">
    <property type="protein sequence ID" value="PTD04677.1"/>
    <property type="molecule type" value="Genomic_DNA"/>
</dbReference>
<dbReference type="AlphaFoldDB" id="A0A2T4GMD1"/>
<accession>A0A2T4GMD1</accession>
<comment type="caution">
    <text evidence="1">The sequence shown here is derived from an EMBL/GenBank/DDBJ whole genome shotgun (WGS) entry which is preliminary data.</text>
</comment>
<keyword evidence="2" id="KW-1185">Reference proteome</keyword>
<dbReference type="OrthoDB" id="5087610at2759"/>
<gene>
    <name evidence="1" type="ORF">FCULG_00001162</name>
</gene>
<protein>
    <submittedName>
        <fullName evidence="1">Uncharacterized protein</fullName>
    </submittedName>
</protein>
<dbReference type="Proteomes" id="UP000241587">
    <property type="component" value="Unassembled WGS sequence"/>
</dbReference>
<name>A0A2T4GMD1_FUSCU</name>
<evidence type="ECO:0000313" key="2">
    <source>
        <dbReference type="Proteomes" id="UP000241587"/>
    </source>
</evidence>
<evidence type="ECO:0000313" key="1">
    <source>
        <dbReference type="EMBL" id="PTD04677.1"/>
    </source>
</evidence>
<organism evidence="1 2">
    <name type="scientific">Fusarium culmorum</name>
    <dbReference type="NCBI Taxonomy" id="5516"/>
    <lineage>
        <taxon>Eukaryota</taxon>
        <taxon>Fungi</taxon>
        <taxon>Dikarya</taxon>
        <taxon>Ascomycota</taxon>
        <taxon>Pezizomycotina</taxon>
        <taxon>Sordariomycetes</taxon>
        <taxon>Hypocreomycetidae</taxon>
        <taxon>Hypocreales</taxon>
        <taxon>Nectriaceae</taxon>
        <taxon>Fusarium</taxon>
    </lineage>
</organism>
<reference evidence="1 2" key="1">
    <citation type="submission" date="2018-02" db="EMBL/GenBank/DDBJ databases">
        <title>Fusarium culmorum secondary metabolites in fungal-bacterial-plant interactions.</title>
        <authorList>
            <person name="Schmidt R."/>
        </authorList>
    </citation>
    <scope>NUCLEOTIDE SEQUENCE [LARGE SCALE GENOMIC DNA]</scope>
    <source>
        <strain evidence="1 2">PV</strain>
    </source>
</reference>
<sequence length="148" mass="16382">MAVRLLAALPWLRDSFELRIHGSWIAVLHFFSADLFVDYREGQVPRLDVKPAGTADGKGSGARGQNCVGLRTEFCSLLYRTSSLIQIPSAIVYRLCQYCANSAVSVVQCLDSAKLSVAPCQTRPVIPRQGFDGLICARWSAPKKEHNW</sequence>